<feature type="region of interest" description="Disordered" evidence="1">
    <location>
        <begin position="158"/>
        <end position="183"/>
    </location>
</feature>
<evidence type="ECO:0000256" key="2">
    <source>
        <dbReference type="SAM" id="Phobius"/>
    </source>
</evidence>
<dbReference type="OMA" id="IVAPKCL"/>
<reference evidence="4" key="2">
    <citation type="submission" date="2013-04" db="UniProtKB">
        <authorList>
            <consortium name="EnsemblPlants"/>
        </authorList>
    </citation>
    <scope>IDENTIFICATION</scope>
</reference>
<dbReference type="InterPro" id="IPR025520">
    <property type="entry name" value="DUF4408"/>
</dbReference>
<feature type="domain" description="DUF4408" evidence="3">
    <location>
        <begin position="24"/>
        <end position="68"/>
    </location>
</feature>
<dbReference type="PANTHER" id="PTHR35762:SF8">
    <property type="entry name" value="EXPRESSED PROTEIN"/>
    <property type="match status" value="1"/>
</dbReference>
<name>J3NDA2_ORYBR</name>
<keyword evidence="2" id="KW-1133">Transmembrane helix</keyword>
<protein>
    <recommendedName>
        <fullName evidence="3">DUF4408 domain-containing protein</fullName>
    </recommendedName>
</protein>
<gene>
    <name evidence="4" type="primary">LOC102719348</name>
</gene>
<sequence>MEIHGFIRISLLALGVLSMATWVPPVCSFLRSLFMVYLPSVASAIVAPKCLFVFSNLIVVILVGESRLGHPKAGESVHKEGGEVVMVEEAGLATPAIAGDDDRREQLQVDQSIAQEEVPEMDQSEDQGRRDRAAVGDEVVTEMMMLMEEEGVGELVLDDEEVMAEEEGRRREAEEERDDLPTDELNRRVEEFIARFNMERRLEARMLVCCC</sequence>
<dbReference type="RefSeq" id="XP_006664543.1">
    <property type="nucleotide sequence ID" value="XM_006664480.2"/>
</dbReference>
<dbReference type="PANTHER" id="PTHR35762">
    <property type="entry name" value="TRANSMEMBRANE PROTEIN"/>
    <property type="match status" value="1"/>
</dbReference>
<dbReference type="OrthoDB" id="781735at2759"/>
<dbReference type="Gramene" id="OB12G19600.1">
    <property type="protein sequence ID" value="OB12G19600.1"/>
    <property type="gene ID" value="OB12G19600"/>
</dbReference>
<keyword evidence="2" id="KW-0812">Transmembrane</keyword>
<dbReference type="KEGG" id="obr:102719348"/>
<feature type="region of interest" description="Disordered" evidence="1">
    <location>
        <begin position="113"/>
        <end position="133"/>
    </location>
</feature>
<evidence type="ECO:0000256" key="1">
    <source>
        <dbReference type="SAM" id="MobiDB-lite"/>
    </source>
</evidence>
<feature type="transmembrane region" description="Helical" evidence="2">
    <location>
        <begin position="12"/>
        <end position="34"/>
    </location>
</feature>
<dbReference type="Proteomes" id="UP000006038">
    <property type="component" value="Chromosome 12"/>
</dbReference>
<evidence type="ECO:0000313" key="4">
    <source>
        <dbReference type="EnsemblPlants" id="OB12G19600.1"/>
    </source>
</evidence>
<keyword evidence="5" id="KW-1185">Reference proteome</keyword>
<dbReference type="eggNOG" id="ENOG502S0IX">
    <property type="taxonomic scope" value="Eukaryota"/>
</dbReference>
<accession>J3NDA2</accession>
<feature type="transmembrane region" description="Helical" evidence="2">
    <location>
        <begin position="40"/>
        <end position="63"/>
    </location>
</feature>
<proteinExistence type="predicted"/>
<organism evidence="4">
    <name type="scientific">Oryza brachyantha</name>
    <name type="common">malo sina</name>
    <dbReference type="NCBI Taxonomy" id="4533"/>
    <lineage>
        <taxon>Eukaryota</taxon>
        <taxon>Viridiplantae</taxon>
        <taxon>Streptophyta</taxon>
        <taxon>Embryophyta</taxon>
        <taxon>Tracheophyta</taxon>
        <taxon>Spermatophyta</taxon>
        <taxon>Magnoliopsida</taxon>
        <taxon>Liliopsida</taxon>
        <taxon>Poales</taxon>
        <taxon>Poaceae</taxon>
        <taxon>BOP clade</taxon>
        <taxon>Oryzoideae</taxon>
        <taxon>Oryzeae</taxon>
        <taxon>Oryzinae</taxon>
        <taxon>Oryza</taxon>
    </lineage>
</organism>
<dbReference type="STRING" id="4533.J3NDA2"/>
<dbReference type="Pfam" id="PF05553">
    <property type="entry name" value="DUF761"/>
    <property type="match status" value="1"/>
</dbReference>
<dbReference type="HOGENOM" id="CLU_091162_0_0_1"/>
<dbReference type="EnsemblPlants" id="OB12G19600.1">
    <property type="protein sequence ID" value="OB12G19600.1"/>
    <property type="gene ID" value="OB12G19600"/>
</dbReference>
<dbReference type="AlphaFoldDB" id="J3NDA2"/>
<dbReference type="GeneID" id="102719348"/>
<keyword evidence="2" id="KW-0472">Membrane</keyword>
<evidence type="ECO:0000313" key="5">
    <source>
        <dbReference type="Proteomes" id="UP000006038"/>
    </source>
</evidence>
<dbReference type="Pfam" id="PF14364">
    <property type="entry name" value="DUF4408"/>
    <property type="match status" value="1"/>
</dbReference>
<evidence type="ECO:0000259" key="3">
    <source>
        <dbReference type="Pfam" id="PF14364"/>
    </source>
</evidence>
<reference evidence="4" key="1">
    <citation type="journal article" date="2013" name="Nat. Commun.">
        <title>Whole-genome sequencing of Oryza brachyantha reveals mechanisms underlying Oryza genome evolution.</title>
        <authorList>
            <person name="Chen J."/>
            <person name="Huang Q."/>
            <person name="Gao D."/>
            <person name="Wang J."/>
            <person name="Lang Y."/>
            <person name="Liu T."/>
            <person name="Li B."/>
            <person name="Bai Z."/>
            <person name="Luis Goicoechea J."/>
            <person name="Liang C."/>
            <person name="Chen C."/>
            <person name="Zhang W."/>
            <person name="Sun S."/>
            <person name="Liao Y."/>
            <person name="Zhang X."/>
            <person name="Yang L."/>
            <person name="Song C."/>
            <person name="Wang M."/>
            <person name="Shi J."/>
            <person name="Liu G."/>
            <person name="Liu J."/>
            <person name="Zhou H."/>
            <person name="Zhou W."/>
            <person name="Yu Q."/>
            <person name="An N."/>
            <person name="Chen Y."/>
            <person name="Cai Q."/>
            <person name="Wang B."/>
            <person name="Liu B."/>
            <person name="Min J."/>
            <person name="Huang Y."/>
            <person name="Wu H."/>
            <person name="Li Z."/>
            <person name="Zhang Y."/>
            <person name="Yin Y."/>
            <person name="Song W."/>
            <person name="Jiang J."/>
            <person name="Jackson S.A."/>
            <person name="Wing R.A."/>
            <person name="Wang J."/>
            <person name="Chen M."/>
        </authorList>
    </citation>
    <scope>NUCLEOTIDE SEQUENCE [LARGE SCALE GENOMIC DNA]</scope>
    <source>
        <strain evidence="4">cv. IRGC 101232</strain>
    </source>
</reference>
<dbReference type="InterPro" id="IPR008480">
    <property type="entry name" value="DUF761_pln"/>
</dbReference>